<proteinExistence type="predicted"/>
<evidence type="ECO:0000313" key="2">
    <source>
        <dbReference type="Proteomes" id="UP001493487"/>
    </source>
</evidence>
<reference evidence="1 2" key="1">
    <citation type="journal article" date="2023" name="Genome Announc.">
        <title>Pan-Genome Analyses of the Genus Cohnella and Proposal of the Novel Species Cohnella silvisoli sp. nov., Isolated from Forest Soil.</title>
        <authorList>
            <person name="Wang C."/>
            <person name="Mao L."/>
            <person name="Bao G."/>
            <person name="Zhu H."/>
        </authorList>
    </citation>
    <scope>NUCLEOTIDE SEQUENCE [LARGE SCALE GENOMIC DNA]</scope>
    <source>
        <strain evidence="1 2">NL03-T5-1</strain>
    </source>
</reference>
<accession>A0ABV1KRU4</accession>
<dbReference type="EMBL" id="JASKHM010000003">
    <property type="protein sequence ID" value="MEQ4482197.1"/>
    <property type="molecule type" value="Genomic_DNA"/>
</dbReference>
<comment type="caution">
    <text evidence="1">The sequence shown here is derived from an EMBL/GenBank/DDBJ whole genome shotgun (WGS) entry which is preliminary data.</text>
</comment>
<evidence type="ECO:0000313" key="1">
    <source>
        <dbReference type="EMBL" id="MEQ4482197.1"/>
    </source>
</evidence>
<protein>
    <submittedName>
        <fullName evidence="1">Uncharacterized protein</fullName>
    </submittedName>
</protein>
<dbReference type="Proteomes" id="UP001493487">
    <property type="component" value="Unassembled WGS sequence"/>
</dbReference>
<sequence length="121" mass="13726">MPDKDVETLKRFVSGYLPSYVCFQIKAYSMIQVDRVPQEYELPDSIVQTAMMRDLDQYGIAAAINSMLASGGMAFSRYDINTGTLHFNLHTTTVVTEVEKELISRYLSEIIPLGFHCEVSY</sequence>
<organism evidence="1 2">
    <name type="scientific">Cohnella silvisoli</name>
    <dbReference type="NCBI Taxonomy" id="2873699"/>
    <lineage>
        <taxon>Bacteria</taxon>
        <taxon>Bacillati</taxon>
        <taxon>Bacillota</taxon>
        <taxon>Bacilli</taxon>
        <taxon>Bacillales</taxon>
        <taxon>Paenibacillaceae</taxon>
        <taxon>Cohnella</taxon>
    </lineage>
</organism>
<gene>
    <name evidence="1" type="ORF">QJS35_07290</name>
</gene>
<name>A0ABV1KRU4_9BACL</name>
<dbReference type="RefSeq" id="WP_232185137.1">
    <property type="nucleotide sequence ID" value="NZ_JAIOAP010000004.1"/>
</dbReference>
<keyword evidence="2" id="KW-1185">Reference proteome</keyword>